<sequence>MTETAHTSDSEMDDPNKITDAVSCLDYLKRREVFLYKMMNDPSHKAMLYFLEVLMNSDSPITVDQLAARFSHKSFSVEMRDACGGGSAEGLREFLQRYPSLFNVKPNGQVTSVTIELPGLDSNFGGLSDQESCSIKESGQKSINENLSSSSSSLQNSSYNFDSNYSSKTCPIPCVQKEYTYSQFRSNRKPNPTNTINNNINHNINNNNNNRLNSTSCLSLTSDQSISSSNGPSNFVKNSSAHSLGRKKSWNNFSSGGIDTTSYKNVANNTTTTNTNTTTTTNNNNNTITNNDNDDNQPPIGLSSKNPSTLRAKASNVYQPPQLRNLEHRTSLMLSSGCELCSSSSNVPTTINGSNYNALLSNHHEFSTITNGTCIHCPLIELTCHHHTHHCTTAHHHSSSAHCHCTTTPLTANPSAPLFHHIHDPIHKISPAQTTLQSPSILLPNCYNLPVMEKFILESEAVHFFQQKLIKREERWIPIKSLAGHLSQASPEVRAIVGPQLEFRRFLLKHPHVFEVQGDLVSVKDPFAGVFGLKRSHDRPSAIHSSRSSSNLSNAAQSYLPRNIPYERNPRPKSLVLPNMVNFGHLSNVSDGVGGYYTPSSSIQRSNVGSRHRRSAHFLTDNSTKSPQNKTLTESENISSVPATPVSSNLLSDISSRLQTERIDVDKSTNNINNNNNNSDGVSSTSMTAANDTSSLTNSLSNVTLNTMNSISLTMSANEYRAIMFLRKVLEKHGGSAGQSGLNLHDLMQFITNKASETVQTTIGWTKIELEEFLNQHNLFFELKLIKASFNNDDDDHDHDHDHDNDDGTNDNSNHHSDYSQMKQQCQQYKYQQLYNSNINSINVCNKRLNRMINIIITASKPIDLNGIRTLTNRCGRIFHVAKLWGIIDLGKHEHVFFDKSIFRHVDDLQKHFKVDEILYFNAVLAPKESRAKWRATHVWKECDRENVEKFGALSHMKKLNSLNNNRNKTLLHNIQNFYESDINKRNGHNKSRSREVAIGTMDHEGNIGTMETTISTAADDDTEVEEEIEDFIVETCTNNKERELVKSNLNHLVDNDSDLDYALAGDEEIEDDGDEPFVSPIAHEEGLHLPIDIKFIPGEVEEEMQHVLNFQSKHNHNKTGIQPLSNSKSSCLELYDSSHSTELCNQTQSEPCYIKNNGNHTITMINNNDNNYIYNDNNNDHNRHHSLVTSSTESSMKPMKNTLNHLTKEDSGTSSSLSEMSGVSIAVQTVSTGDIMTTQLYHDNKV</sequence>
<accession>A0AA85A8Z6</accession>
<feature type="compositionally biased region" description="Polar residues" evidence="1">
    <location>
        <begin position="620"/>
        <end position="646"/>
    </location>
</feature>
<feature type="compositionally biased region" description="Polar residues" evidence="1">
    <location>
        <begin position="230"/>
        <end position="242"/>
    </location>
</feature>
<reference evidence="4" key="1">
    <citation type="submission" date="2023-11" db="UniProtKB">
        <authorList>
            <consortium name="WormBaseParasite"/>
        </authorList>
    </citation>
    <scope>IDENTIFICATION</scope>
</reference>
<feature type="region of interest" description="Disordered" evidence="1">
    <location>
        <begin position="665"/>
        <end position="696"/>
    </location>
</feature>
<feature type="region of interest" description="Disordered" evidence="1">
    <location>
        <begin position="796"/>
        <end position="822"/>
    </location>
</feature>
<evidence type="ECO:0000256" key="1">
    <source>
        <dbReference type="SAM" id="MobiDB-lite"/>
    </source>
</evidence>
<feature type="domain" description="Egal-1 winged helix" evidence="2">
    <location>
        <begin position="720"/>
        <end position="784"/>
    </location>
</feature>
<evidence type="ECO:0000313" key="4">
    <source>
        <dbReference type="WBParaSite" id="SMRG1_71200.1"/>
    </source>
</evidence>
<feature type="compositionally biased region" description="Polar residues" evidence="1">
    <location>
        <begin position="679"/>
        <end position="690"/>
    </location>
</feature>
<proteinExistence type="predicted"/>
<dbReference type="Proteomes" id="UP000050790">
    <property type="component" value="Unassembled WGS sequence"/>
</dbReference>
<protein>
    <submittedName>
        <fullName evidence="4">HTH OST-type domain-containing protein</fullName>
    </submittedName>
</protein>
<dbReference type="Pfam" id="PF23713">
    <property type="entry name" value="WHD_Egal"/>
    <property type="match status" value="3"/>
</dbReference>
<feature type="compositionally biased region" description="Polar residues" evidence="1">
    <location>
        <begin position="250"/>
        <end position="267"/>
    </location>
</feature>
<feature type="domain" description="Egal-1 winged helix" evidence="2">
    <location>
        <begin position="460"/>
        <end position="525"/>
    </location>
</feature>
<evidence type="ECO:0000259" key="2">
    <source>
        <dbReference type="Pfam" id="PF23713"/>
    </source>
</evidence>
<feature type="compositionally biased region" description="Low complexity" evidence="1">
    <location>
        <begin position="190"/>
        <end position="208"/>
    </location>
</feature>
<feature type="region of interest" description="Disordered" evidence="1">
    <location>
        <begin position="601"/>
        <end position="646"/>
    </location>
</feature>
<organism evidence="3 4">
    <name type="scientific">Schistosoma margrebowiei</name>
    <dbReference type="NCBI Taxonomy" id="48269"/>
    <lineage>
        <taxon>Eukaryota</taxon>
        <taxon>Metazoa</taxon>
        <taxon>Spiralia</taxon>
        <taxon>Lophotrochozoa</taxon>
        <taxon>Platyhelminthes</taxon>
        <taxon>Trematoda</taxon>
        <taxon>Digenea</taxon>
        <taxon>Strigeidida</taxon>
        <taxon>Schistosomatoidea</taxon>
        <taxon>Schistosomatidae</taxon>
        <taxon>Schistosoma</taxon>
    </lineage>
</organism>
<dbReference type="WBParaSite" id="SMRG1_71200.1">
    <property type="protein sequence ID" value="SMRG1_71200.1"/>
    <property type="gene ID" value="SMRG1_71200"/>
</dbReference>
<dbReference type="InterPro" id="IPR056589">
    <property type="entry name" value="WH_Egal-1"/>
</dbReference>
<dbReference type="AlphaFoldDB" id="A0AA85A8Z6"/>
<feature type="region of interest" description="Disordered" evidence="1">
    <location>
        <begin position="184"/>
        <end position="208"/>
    </location>
</feature>
<feature type="region of interest" description="Disordered" evidence="1">
    <location>
        <begin position="221"/>
        <end position="308"/>
    </location>
</feature>
<feature type="domain" description="Egal-1 winged helix" evidence="2">
    <location>
        <begin position="44"/>
        <end position="113"/>
    </location>
</feature>
<evidence type="ECO:0000313" key="3">
    <source>
        <dbReference type="Proteomes" id="UP000050790"/>
    </source>
</evidence>
<name>A0AA85A8Z6_9TREM</name>
<feature type="compositionally biased region" description="Low complexity" evidence="1">
    <location>
        <begin position="268"/>
        <end position="291"/>
    </location>
</feature>